<dbReference type="Proteomes" id="UP000249061">
    <property type="component" value="Unassembled WGS sequence"/>
</dbReference>
<evidence type="ECO:0000259" key="1">
    <source>
        <dbReference type="Pfam" id="PF12146"/>
    </source>
</evidence>
<dbReference type="InterPro" id="IPR052920">
    <property type="entry name" value="DNA-binding_regulatory"/>
</dbReference>
<dbReference type="AlphaFoldDB" id="A0A2W5SX84"/>
<dbReference type="InterPro" id="IPR029058">
    <property type="entry name" value="AB_hydrolase_fold"/>
</dbReference>
<dbReference type="Gene3D" id="3.40.50.1820">
    <property type="entry name" value="alpha/beta hydrolase"/>
    <property type="match status" value="1"/>
</dbReference>
<reference evidence="2 3" key="1">
    <citation type="submission" date="2017-08" db="EMBL/GenBank/DDBJ databases">
        <title>Infants hospitalized years apart are colonized by the same room-sourced microbial strains.</title>
        <authorList>
            <person name="Brooks B."/>
            <person name="Olm M.R."/>
            <person name="Firek B.A."/>
            <person name="Baker R."/>
            <person name="Thomas B.C."/>
            <person name="Morowitz M.J."/>
            <person name="Banfield J.F."/>
        </authorList>
    </citation>
    <scope>NUCLEOTIDE SEQUENCE [LARGE SCALE GENOMIC DNA]</scope>
    <source>
        <strain evidence="2">S2_003_000_R2_14</strain>
    </source>
</reference>
<name>A0A2W5SX84_9BACT</name>
<comment type="caution">
    <text evidence="2">The sequence shown here is derived from an EMBL/GenBank/DDBJ whole genome shotgun (WGS) entry which is preliminary data.</text>
</comment>
<feature type="domain" description="Serine aminopeptidase S33" evidence="1">
    <location>
        <begin position="89"/>
        <end position="202"/>
    </location>
</feature>
<gene>
    <name evidence="2" type="ORF">DI536_32500</name>
</gene>
<dbReference type="Pfam" id="PF12146">
    <property type="entry name" value="Hydrolase_4"/>
    <property type="match status" value="1"/>
</dbReference>
<organism evidence="2 3">
    <name type="scientific">Archangium gephyra</name>
    <dbReference type="NCBI Taxonomy" id="48"/>
    <lineage>
        <taxon>Bacteria</taxon>
        <taxon>Pseudomonadati</taxon>
        <taxon>Myxococcota</taxon>
        <taxon>Myxococcia</taxon>
        <taxon>Myxococcales</taxon>
        <taxon>Cystobacterineae</taxon>
        <taxon>Archangiaceae</taxon>
        <taxon>Archangium</taxon>
    </lineage>
</organism>
<proteinExistence type="predicted"/>
<dbReference type="PANTHER" id="PTHR43358:SF4">
    <property type="entry name" value="ALPHA_BETA HYDROLASE FOLD-1 DOMAIN-CONTAINING PROTEIN"/>
    <property type="match status" value="1"/>
</dbReference>
<dbReference type="SUPFAM" id="SSF53474">
    <property type="entry name" value="alpha/beta-Hydrolases"/>
    <property type="match status" value="1"/>
</dbReference>
<dbReference type="EMBL" id="QFQP01000045">
    <property type="protein sequence ID" value="PZR05393.1"/>
    <property type="molecule type" value="Genomic_DNA"/>
</dbReference>
<evidence type="ECO:0000313" key="3">
    <source>
        <dbReference type="Proteomes" id="UP000249061"/>
    </source>
</evidence>
<evidence type="ECO:0000313" key="2">
    <source>
        <dbReference type="EMBL" id="PZR05393.1"/>
    </source>
</evidence>
<dbReference type="PANTHER" id="PTHR43358">
    <property type="entry name" value="ALPHA/BETA-HYDROLASE"/>
    <property type="match status" value="1"/>
</dbReference>
<dbReference type="InterPro" id="IPR022742">
    <property type="entry name" value="Hydrolase_4"/>
</dbReference>
<sequence length="313" mass="33664">MWRLYCAVLRAGDGWPCGNLSAARGLLCTPTMWIRTGLMLAMLSGCAGLLVKPLRVPLIGSPSLKHESLQVTTADGIALDGWLFRPAERARGVVVLLHGKDINRQHFVGAAERFVKQGFAVVAYDQRAHGASTGEFVTYGANEVNDLRLVLDEALNRVGRELPVAVVGESLGAAVAIQTAAVEPRIRAVVAAASFADLETMVDDAVLPAGFKSIVRREAERDARFSVADISPAKSAAKIDVPTMLMHGSEDTFVPMKHSLKIYGELRAPKRFVRLEGVDHVGVLLSDQSWEQIDRFLSDSAFGAATASMAASK</sequence>
<protein>
    <recommendedName>
        <fullName evidence="1">Serine aminopeptidase S33 domain-containing protein</fullName>
    </recommendedName>
</protein>
<accession>A0A2W5SX84</accession>